<evidence type="ECO:0000313" key="8">
    <source>
        <dbReference type="EMBL" id="OBK28317.1"/>
    </source>
</evidence>
<dbReference type="PANTHER" id="PTHR36923:SF3">
    <property type="entry name" value="FERREDOXIN"/>
    <property type="match status" value="1"/>
</dbReference>
<evidence type="ECO:0000256" key="4">
    <source>
        <dbReference type="ARBA" id="ARBA00022982"/>
    </source>
</evidence>
<dbReference type="GO" id="GO:0046872">
    <property type="term" value="F:metal ion binding"/>
    <property type="evidence" value="ECO:0007669"/>
    <property type="project" value="UniProtKB-KW"/>
</dbReference>
<evidence type="ECO:0000256" key="7">
    <source>
        <dbReference type="ARBA" id="ARBA00023291"/>
    </source>
</evidence>
<keyword evidence="2" id="KW-0813">Transport</keyword>
<comment type="caution">
    <text evidence="8">The sequence shown here is derived from an EMBL/GenBank/DDBJ whole genome shotgun (WGS) entry which is preliminary data.</text>
</comment>
<dbReference type="RefSeq" id="WP_065143592.1">
    <property type="nucleotide sequence ID" value="NZ_LZLS01000080.1"/>
</dbReference>
<gene>
    <name evidence="8" type="ORF">A5634_20645</name>
</gene>
<sequence>MRVIVDADMCEANGFCESIAADIFELGDEDVVQIAEGPVPPDREIDVRAAVDQCPRAALRIVDDPS</sequence>
<dbReference type="Gene3D" id="3.30.70.20">
    <property type="match status" value="1"/>
</dbReference>
<proteinExistence type="predicted"/>
<organism evidence="8 9">
    <name type="scientific">Mycobacterium asiaticum</name>
    <dbReference type="NCBI Taxonomy" id="1790"/>
    <lineage>
        <taxon>Bacteria</taxon>
        <taxon>Bacillati</taxon>
        <taxon>Actinomycetota</taxon>
        <taxon>Actinomycetes</taxon>
        <taxon>Mycobacteriales</taxon>
        <taxon>Mycobacteriaceae</taxon>
        <taxon>Mycobacterium</taxon>
    </lineage>
</organism>
<keyword evidence="3" id="KW-0479">Metal-binding</keyword>
<evidence type="ECO:0000256" key="3">
    <source>
        <dbReference type="ARBA" id="ARBA00022723"/>
    </source>
</evidence>
<keyword evidence="5" id="KW-0408">Iron</keyword>
<name>A0A1A3P6V4_MYCAS</name>
<comment type="cofactor">
    <cofactor evidence="1">
        <name>[3Fe-4S] cluster</name>
        <dbReference type="ChEBI" id="CHEBI:21137"/>
    </cofactor>
</comment>
<evidence type="ECO:0000313" key="9">
    <source>
        <dbReference type="Proteomes" id="UP000093928"/>
    </source>
</evidence>
<evidence type="ECO:0000256" key="5">
    <source>
        <dbReference type="ARBA" id="ARBA00023004"/>
    </source>
</evidence>
<dbReference type="OrthoDB" id="9803319at2"/>
<dbReference type="GO" id="GO:0051538">
    <property type="term" value="F:3 iron, 4 sulfur cluster binding"/>
    <property type="evidence" value="ECO:0007669"/>
    <property type="project" value="UniProtKB-KW"/>
</dbReference>
<keyword evidence="7" id="KW-0003">3Fe-4S</keyword>
<dbReference type="SUPFAM" id="SSF54862">
    <property type="entry name" value="4Fe-4S ferredoxins"/>
    <property type="match status" value="1"/>
</dbReference>
<accession>A0A1A3P6V4</accession>
<dbReference type="Proteomes" id="UP000093928">
    <property type="component" value="Unassembled WGS sequence"/>
</dbReference>
<keyword evidence="6" id="KW-0411">Iron-sulfur</keyword>
<evidence type="ECO:0000256" key="6">
    <source>
        <dbReference type="ARBA" id="ARBA00023014"/>
    </source>
</evidence>
<dbReference type="EMBL" id="LZLS01000080">
    <property type="protein sequence ID" value="OBK28317.1"/>
    <property type="molecule type" value="Genomic_DNA"/>
</dbReference>
<dbReference type="PANTHER" id="PTHR36923">
    <property type="entry name" value="FERREDOXIN"/>
    <property type="match status" value="1"/>
</dbReference>
<dbReference type="InterPro" id="IPR051269">
    <property type="entry name" value="Fe-S_cluster_ET"/>
</dbReference>
<dbReference type="Pfam" id="PF13459">
    <property type="entry name" value="Fer4_15"/>
    <property type="match status" value="1"/>
</dbReference>
<evidence type="ECO:0000256" key="2">
    <source>
        <dbReference type="ARBA" id="ARBA00022448"/>
    </source>
</evidence>
<dbReference type="AlphaFoldDB" id="A0A1A3P6V4"/>
<protein>
    <submittedName>
        <fullName evidence="8">Ferredoxin</fullName>
    </submittedName>
</protein>
<evidence type="ECO:0000256" key="1">
    <source>
        <dbReference type="ARBA" id="ARBA00001927"/>
    </source>
</evidence>
<keyword evidence="4" id="KW-0249">Electron transport</keyword>
<reference evidence="8 9" key="1">
    <citation type="submission" date="2016-06" db="EMBL/GenBank/DDBJ databases">
        <authorList>
            <person name="Kjaerup R.B."/>
            <person name="Dalgaard T.S."/>
            <person name="Juul-Madsen H.R."/>
        </authorList>
    </citation>
    <scope>NUCLEOTIDE SEQUENCE [LARGE SCALE GENOMIC DNA]</scope>
    <source>
        <strain evidence="8 9">1165133.8</strain>
    </source>
</reference>